<dbReference type="Pfam" id="PF02668">
    <property type="entry name" value="TauD"/>
    <property type="match status" value="1"/>
</dbReference>
<evidence type="ECO:0000256" key="1">
    <source>
        <dbReference type="ARBA" id="ARBA00023002"/>
    </source>
</evidence>
<name>A0A0A1TQU5_9HYPO</name>
<dbReference type="InterPro" id="IPR042098">
    <property type="entry name" value="TauD-like_sf"/>
</dbReference>
<dbReference type="Gene3D" id="3.60.130.10">
    <property type="entry name" value="Clavaminate synthase-like"/>
    <property type="match status" value="1"/>
</dbReference>
<dbReference type="Proteomes" id="UP000039046">
    <property type="component" value="Unassembled WGS sequence"/>
</dbReference>
<feature type="domain" description="TauD/TfdA-like" evidence="2">
    <location>
        <begin position="121"/>
        <end position="295"/>
    </location>
</feature>
<protein>
    <recommendedName>
        <fullName evidence="2">TauD/TfdA-like domain-containing protein</fullName>
    </recommendedName>
</protein>
<dbReference type="GO" id="GO:0016491">
    <property type="term" value="F:oxidoreductase activity"/>
    <property type="evidence" value="ECO:0007669"/>
    <property type="project" value="UniProtKB-KW"/>
</dbReference>
<dbReference type="HOGENOM" id="CLU_059205_0_0_1"/>
<keyword evidence="4" id="KW-1185">Reference proteome</keyword>
<proteinExistence type="predicted"/>
<dbReference type="AlphaFoldDB" id="A0A0A1TQU5"/>
<organism evidence="3 4">
    <name type="scientific">[Torrubiella] hemipterigena</name>
    <dbReference type="NCBI Taxonomy" id="1531966"/>
    <lineage>
        <taxon>Eukaryota</taxon>
        <taxon>Fungi</taxon>
        <taxon>Dikarya</taxon>
        <taxon>Ascomycota</taxon>
        <taxon>Pezizomycotina</taxon>
        <taxon>Sordariomycetes</taxon>
        <taxon>Hypocreomycetidae</taxon>
        <taxon>Hypocreales</taxon>
        <taxon>Clavicipitaceae</taxon>
        <taxon>Clavicipitaceae incertae sedis</taxon>
        <taxon>'Torrubiella' clade</taxon>
    </lineage>
</organism>
<evidence type="ECO:0000313" key="4">
    <source>
        <dbReference type="Proteomes" id="UP000039046"/>
    </source>
</evidence>
<accession>A0A0A1TQU5</accession>
<dbReference type="EMBL" id="CDHN01000006">
    <property type="protein sequence ID" value="CEJ94148.1"/>
    <property type="molecule type" value="Genomic_DNA"/>
</dbReference>
<evidence type="ECO:0000313" key="3">
    <source>
        <dbReference type="EMBL" id="CEJ94148.1"/>
    </source>
</evidence>
<dbReference type="OrthoDB" id="2960375at2759"/>
<sequence length="303" mass="34224">MIRRRIQKLASQPPRPVAAPLAPCRFLNRALSFTSAHAAVPQINASQVGLAGDGRHVRAIAAQLEAEGILKINLGFQDPSSRYLEHMLASLHKFHNHRLPISHSATRGWFWDVRPAKTDFQGSQQARSETMEDFPWHTDCSYEDPPPRYFALHVLAADRFGGGTLSVVPVHRVVESLDDATIAQLMRPEYRIRIPVEFLKNAECRHIDKPLLLRSATKASAVMMRFRADIVTPLNATAARALEDLQKQLKYKAADAAIHLTADRLPSNSIILIDNRRWLHARSAVTDPCRHLRRVRWDATPVW</sequence>
<reference evidence="3 4" key="1">
    <citation type="journal article" date="2015" name="Genome Announc.">
        <title>Draft Genome Sequence and Gene Annotation of the Entomopathogenic Fungus Verticillium hemipterigenum.</title>
        <authorList>
            <person name="Horn F."/>
            <person name="Habel A."/>
            <person name="Scharf D.H."/>
            <person name="Dworschak J."/>
            <person name="Brakhage A.A."/>
            <person name="Guthke R."/>
            <person name="Hertweck C."/>
            <person name="Linde J."/>
        </authorList>
    </citation>
    <scope>NUCLEOTIDE SEQUENCE [LARGE SCALE GENOMIC DNA]</scope>
</reference>
<gene>
    <name evidence="3" type="ORF">VHEMI09698</name>
</gene>
<dbReference type="InterPro" id="IPR003819">
    <property type="entry name" value="TauD/TfdA-like"/>
</dbReference>
<evidence type="ECO:0000259" key="2">
    <source>
        <dbReference type="Pfam" id="PF02668"/>
    </source>
</evidence>
<dbReference type="SUPFAM" id="SSF51197">
    <property type="entry name" value="Clavaminate synthase-like"/>
    <property type="match status" value="1"/>
</dbReference>
<dbReference type="STRING" id="1531966.A0A0A1TQU5"/>
<keyword evidence="1" id="KW-0560">Oxidoreductase</keyword>